<evidence type="ECO:0000259" key="3">
    <source>
        <dbReference type="PROSITE" id="PS51064"/>
    </source>
</evidence>
<dbReference type="Pfam" id="PF00169">
    <property type="entry name" value="PH"/>
    <property type="match status" value="1"/>
</dbReference>
<dbReference type="SUPFAM" id="SSF50729">
    <property type="entry name" value="PH domain-like"/>
    <property type="match status" value="2"/>
</dbReference>
<dbReference type="SMART" id="SM01244">
    <property type="entry name" value="IRS"/>
    <property type="match status" value="1"/>
</dbReference>
<evidence type="ECO:0000256" key="1">
    <source>
        <dbReference type="SAM" id="MobiDB-lite"/>
    </source>
</evidence>
<name>A0AAD9PE25_RIDPI</name>
<dbReference type="AlphaFoldDB" id="A0AAD9PE25"/>
<dbReference type="GO" id="GO:0007169">
    <property type="term" value="P:cell surface receptor protein tyrosine kinase signaling pathway"/>
    <property type="evidence" value="ECO:0007669"/>
    <property type="project" value="TreeGrafter"/>
</dbReference>
<evidence type="ECO:0000313" key="4">
    <source>
        <dbReference type="EMBL" id="KAK2192846.1"/>
    </source>
</evidence>
<evidence type="ECO:0000313" key="5">
    <source>
        <dbReference type="Proteomes" id="UP001209878"/>
    </source>
</evidence>
<comment type="caution">
    <text evidence="4">The sequence shown here is derived from an EMBL/GenBank/DDBJ whole genome shotgun (WGS) entry which is preliminary data.</text>
</comment>
<feature type="domain" description="IRS-type PTB" evidence="3">
    <location>
        <begin position="142"/>
        <end position="247"/>
    </location>
</feature>
<organism evidence="4 5">
    <name type="scientific">Ridgeia piscesae</name>
    <name type="common">Tubeworm</name>
    <dbReference type="NCBI Taxonomy" id="27915"/>
    <lineage>
        <taxon>Eukaryota</taxon>
        <taxon>Metazoa</taxon>
        <taxon>Spiralia</taxon>
        <taxon>Lophotrochozoa</taxon>
        <taxon>Annelida</taxon>
        <taxon>Polychaeta</taxon>
        <taxon>Sedentaria</taxon>
        <taxon>Canalipalpata</taxon>
        <taxon>Sabellida</taxon>
        <taxon>Siboglinidae</taxon>
        <taxon>Ridgeia</taxon>
    </lineage>
</organism>
<dbReference type="PROSITE" id="PS51064">
    <property type="entry name" value="IRS_PTB"/>
    <property type="match status" value="1"/>
</dbReference>
<dbReference type="GO" id="GO:0043410">
    <property type="term" value="P:positive regulation of MAPK cascade"/>
    <property type="evidence" value="ECO:0007669"/>
    <property type="project" value="TreeGrafter"/>
</dbReference>
<dbReference type="SMART" id="SM00233">
    <property type="entry name" value="PH"/>
    <property type="match status" value="1"/>
</dbReference>
<dbReference type="Proteomes" id="UP001209878">
    <property type="component" value="Unassembled WGS sequence"/>
</dbReference>
<feature type="domain" description="PH" evidence="2">
    <location>
        <begin position="3"/>
        <end position="115"/>
    </location>
</feature>
<dbReference type="InterPro" id="IPR050996">
    <property type="entry name" value="Docking_Protein_DOK"/>
</dbReference>
<accession>A0AAD9PE25</accession>
<dbReference type="EMBL" id="JAODUO010000021">
    <property type="protein sequence ID" value="KAK2192846.1"/>
    <property type="molecule type" value="Genomic_DNA"/>
</dbReference>
<dbReference type="SMART" id="SM00310">
    <property type="entry name" value="PTBI"/>
    <property type="match status" value="1"/>
</dbReference>
<reference evidence="4" key="1">
    <citation type="journal article" date="2023" name="Mol. Biol. Evol.">
        <title>Third-Generation Sequencing Reveals the Adaptive Role of the Epigenome in Three Deep-Sea Polychaetes.</title>
        <authorList>
            <person name="Perez M."/>
            <person name="Aroh O."/>
            <person name="Sun Y."/>
            <person name="Lan Y."/>
            <person name="Juniper S.K."/>
            <person name="Young C.R."/>
            <person name="Angers B."/>
            <person name="Qian P.Y."/>
        </authorList>
    </citation>
    <scope>NUCLEOTIDE SEQUENCE</scope>
    <source>
        <strain evidence="4">R07B-5</strain>
    </source>
</reference>
<dbReference type="Gene3D" id="2.30.29.30">
    <property type="entry name" value="Pleckstrin-homology domain (PH domain)/Phosphotyrosine-binding domain (PTB)"/>
    <property type="match status" value="2"/>
</dbReference>
<dbReference type="InterPro" id="IPR002404">
    <property type="entry name" value="IRS_PTB"/>
</dbReference>
<feature type="compositionally biased region" description="Low complexity" evidence="1">
    <location>
        <begin position="253"/>
        <end position="272"/>
    </location>
</feature>
<dbReference type="InterPro" id="IPR011993">
    <property type="entry name" value="PH-like_dom_sf"/>
</dbReference>
<dbReference type="PANTHER" id="PTHR21258:SF62">
    <property type="entry name" value="INSULIN RECEPTOR SUBSTRATE 1"/>
    <property type="match status" value="1"/>
</dbReference>
<dbReference type="PANTHER" id="PTHR21258">
    <property type="entry name" value="DOCKING PROTEIN RELATED"/>
    <property type="match status" value="1"/>
</dbReference>
<evidence type="ECO:0000259" key="2">
    <source>
        <dbReference type="PROSITE" id="PS50003"/>
    </source>
</evidence>
<dbReference type="Pfam" id="PF02174">
    <property type="entry name" value="IRS"/>
    <property type="match status" value="1"/>
</dbReference>
<gene>
    <name evidence="4" type="ORF">NP493_21g02025</name>
</gene>
<keyword evidence="5" id="KW-1185">Reference proteome</keyword>
<dbReference type="GO" id="GO:0007265">
    <property type="term" value="P:Ras protein signal transduction"/>
    <property type="evidence" value="ECO:0007669"/>
    <property type="project" value="TreeGrafter"/>
</dbReference>
<evidence type="ECO:0008006" key="6">
    <source>
        <dbReference type="Google" id="ProtNLM"/>
    </source>
</evidence>
<dbReference type="PROSITE" id="PS50003">
    <property type="entry name" value="PH_DOMAIN"/>
    <property type="match status" value="1"/>
</dbReference>
<dbReference type="GO" id="GO:0005737">
    <property type="term" value="C:cytoplasm"/>
    <property type="evidence" value="ECO:0007669"/>
    <property type="project" value="TreeGrafter"/>
</dbReference>
<feature type="region of interest" description="Disordered" evidence="1">
    <location>
        <begin position="242"/>
        <end position="277"/>
    </location>
</feature>
<protein>
    <recommendedName>
        <fullName evidence="6">PH domain-containing protein</fullName>
    </recommendedName>
</protein>
<sequence length="309" mass="34818">MAACIKQGSLHVLISGVWKTKKWQKKFYVLRGFTDTATARLECHTSEEDFQSDKGAEYTYSFDEIADIRYREAPGASPEHKHTCEIGCKRKVIVFSAPSSGEMQEWVMAMMALKFETDERKKQPTANVPRQNDIYEPLGVASRLTVPVKIEPTDASRRCRLDEAEYILHVCRAELVLMDPRSKEMKQQWFYRYIRTYTNTPDVFSFECGRRCNSGEGLFSFSTPTAADLAVEVQAAVDALQSSDPSGVESKYTSMTKQATTDTATTTSARPSESPRVSYVNVPEVKETMTGSQTSPGRCMRVHCRYTAV</sequence>
<proteinExistence type="predicted"/>
<dbReference type="InterPro" id="IPR001849">
    <property type="entry name" value="PH_domain"/>
</dbReference>